<feature type="region of interest" description="Disordered" evidence="1">
    <location>
        <begin position="36"/>
        <end position="75"/>
    </location>
</feature>
<dbReference type="InterPro" id="IPR013783">
    <property type="entry name" value="Ig-like_fold"/>
</dbReference>
<dbReference type="CDD" id="cd01833">
    <property type="entry name" value="XynB_like"/>
    <property type="match status" value="1"/>
</dbReference>
<accession>A0AAN6WSM0</accession>
<dbReference type="Proteomes" id="UP001302126">
    <property type="component" value="Unassembled WGS sequence"/>
</dbReference>
<dbReference type="InterPro" id="IPR051532">
    <property type="entry name" value="Ester_Hydrolysis_Enzymes"/>
</dbReference>
<name>A0AAN6WSM0_9PEZI</name>
<dbReference type="SMART" id="SM00060">
    <property type="entry name" value="FN3"/>
    <property type="match status" value="2"/>
</dbReference>
<keyword evidence="3" id="KW-0675">Receptor</keyword>
<dbReference type="SUPFAM" id="SSF49265">
    <property type="entry name" value="Fibronectin type III"/>
    <property type="match status" value="1"/>
</dbReference>
<dbReference type="SUPFAM" id="SSF52266">
    <property type="entry name" value="SGNH hydrolase"/>
    <property type="match status" value="1"/>
</dbReference>
<evidence type="ECO:0000259" key="2">
    <source>
        <dbReference type="PROSITE" id="PS50853"/>
    </source>
</evidence>
<dbReference type="CDD" id="cd00063">
    <property type="entry name" value="FN3"/>
    <property type="match status" value="1"/>
</dbReference>
<dbReference type="PANTHER" id="PTHR30383:SF5">
    <property type="entry name" value="SGNH HYDROLASE-TYPE ESTERASE DOMAIN-CONTAINING PROTEIN"/>
    <property type="match status" value="1"/>
</dbReference>
<dbReference type="PROSITE" id="PS50853">
    <property type="entry name" value="FN3"/>
    <property type="match status" value="1"/>
</dbReference>
<keyword evidence="4" id="KW-1185">Reference proteome</keyword>
<dbReference type="Pfam" id="PF00041">
    <property type="entry name" value="fn3"/>
    <property type="match status" value="1"/>
</dbReference>
<dbReference type="PANTHER" id="PTHR30383">
    <property type="entry name" value="THIOESTERASE 1/PROTEASE 1/LYSOPHOSPHOLIPASE L1"/>
    <property type="match status" value="1"/>
</dbReference>
<reference evidence="3" key="2">
    <citation type="submission" date="2023-05" db="EMBL/GenBank/DDBJ databases">
        <authorList>
            <consortium name="Lawrence Berkeley National Laboratory"/>
            <person name="Steindorff A."/>
            <person name="Hensen N."/>
            <person name="Bonometti L."/>
            <person name="Westerberg I."/>
            <person name="Brannstrom I.O."/>
            <person name="Guillou S."/>
            <person name="Cros-Aarteil S."/>
            <person name="Calhoun S."/>
            <person name="Haridas S."/>
            <person name="Kuo A."/>
            <person name="Mondo S."/>
            <person name="Pangilinan J."/>
            <person name="Riley R."/>
            <person name="Labutti K."/>
            <person name="Andreopoulos B."/>
            <person name="Lipzen A."/>
            <person name="Chen C."/>
            <person name="Yanf M."/>
            <person name="Daum C."/>
            <person name="Ng V."/>
            <person name="Clum A."/>
            <person name="Ohm R."/>
            <person name="Martin F."/>
            <person name="Silar P."/>
            <person name="Natvig D."/>
            <person name="Lalanne C."/>
            <person name="Gautier V."/>
            <person name="Ament-Velasquez S.L."/>
            <person name="Kruys A."/>
            <person name="Hutchinson M.I."/>
            <person name="Powell A.J."/>
            <person name="Barry K."/>
            <person name="Miller A.N."/>
            <person name="Grigoriev I.V."/>
            <person name="Debuchy R."/>
            <person name="Gladieux P."/>
            <person name="Thoren M.H."/>
            <person name="Johannesson H."/>
        </authorList>
    </citation>
    <scope>NUCLEOTIDE SEQUENCE</scope>
    <source>
        <strain evidence="3">PSN309</strain>
    </source>
</reference>
<dbReference type="InterPro" id="IPR036116">
    <property type="entry name" value="FN3_sf"/>
</dbReference>
<dbReference type="Gene3D" id="2.60.40.10">
    <property type="entry name" value="Immunoglobulins"/>
    <property type="match status" value="1"/>
</dbReference>
<dbReference type="Pfam" id="PF13472">
    <property type="entry name" value="Lipase_GDSL_2"/>
    <property type="match status" value="1"/>
</dbReference>
<feature type="compositionally biased region" description="Pro residues" evidence="1">
    <location>
        <begin position="49"/>
        <end position="64"/>
    </location>
</feature>
<dbReference type="InterPro" id="IPR013830">
    <property type="entry name" value="SGNH_hydro"/>
</dbReference>
<organism evidence="3 4">
    <name type="scientific">Podospora australis</name>
    <dbReference type="NCBI Taxonomy" id="1536484"/>
    <lineage>
        <taxon>Eukaryota</taxon>
        <taxon>Fungi</taxon>
        <taxon>Dikarya</taxon>
        <taxon>Ascomycota</taxon>
        <taxon>Pezizomycotina</taxon>
        <taxon>Sordariomycetes</taxon>
        <taxon>Sordariomycetidae</taxon>
        <taxon>Sordariales</taxon>
        <taxon>Podosporaceae</taxon>
        <taxon>Podospora</taxon>
    </lineage>
</organism>
<dbReference type="GO" id="GO:0004622">
    <property type="term" value="F:phosphatidylcholine lysophospholipase activity"/>
    <property type="evidence" value="ECO:0007669"/>
    <property type="project" value="TreeGrafter"/>
</dbReference>
<proteinExistence type="predicted"/>
<dbReference type="AlphaFoldDB" id="A0AAN6WSM0"/>
<evidence type="ECO:0000313" key="3">
    <source>
        <dbReference type="EMBL" id="KAK4187349.1"/>
    </source>
</evidence>
<comment type="caution">
    <text evidence="3">The sequence shown here is derived from an EMBL/GenBank/DDBJ whole genome shotgun (WGS) entry which is preliminary data.</text>
</comment>
<dbReference type="Gene3D" id="3.40.50.1110">
    <property type="entry name" value="SGNH hydrolase"/>
    <property type="match status" value="1"/>
</dbReference>
<dbReference type="InterPro" id="IPR003961">
    <property type="entry name" value="FN3_dom"/>
</dbReference>
<dbReference type="InterPro" id="IPR036514">
    <property type="entry name" value="SGNH_hydro_sf"/>
</dbReference>
<evidence type="ECO:0000256" key="1">
    <source>
        <dbReference type="SAM" id="MobiDB-lite"/>
    </source>
</evidence>
<protein>
    <submittedName>
        <fullName evidence="3">Receptor-type tyrosine-protein phosphatase F</fullName>
    </submittedName>
</protein>
<sequence>MVVGDSISHGRQGDWTWRYRIWEWFQQQHIPIRFVGPYKGTVPPEEPEAPQPPPFQDEPAPLPKPLRSDGGYALGTNPDFLDNSHHFSAGGRQVKQAQWLIREQVAAYKPDLCLVQLGFNDIGWNVTGPDETLDNMRRLIEQARLSKPDLHFAVANVPQRTPIPGLPDLSANIEIYNALLDLDIPRLSTERSPIALVELWENYSCSEGAYDGLHPNALGEYEIAQAFSLTLVNEFGVGQTELSIPEPIPSRNFSPITNFKAEATPGGIVVTWDPVYGAYEYDVSILCKRGVGGDHGNLVGTQTNRYDTRFCQTGEEWTYWVRARCGNVTASSWTEPAVVIANPQTAPPPINIRTHPTKEGYTISWDPPEEVVGEIDRYGIVTADINNPGSFPIVVGVKGTWAEIKGLVAGHCYAIAVETWTKAGGGPRRSAPSVIVGPNLGLYLCMVPWPRIEVLDTTKTRVVWVGSPSATIYKIWALPRRFGGPPRDLKDAIPEARMPNCVAVVSAQGSQRALRVRADIPTRLLPSAWDYQFAVSYYNGSDIFFWSNWQYPDPPCHGCP</sequence>
<reference evidence="3" key="1">
    <citation type="journal article" date="2023" name="Mol. Phylogenet. Evol.">
        <title>Genome-scale phylogeny and comparative genomics of the fungal order Sordariales.</title>
        <authorList>
            <person name="Hensen N."/>
            <person name="Bonometti L."/>
            <person name="Westerberg I."/>
            <person name="Brannstrom I.O."/>
            <person name="Guillou S."/>
            <person name="Cros-Aarteil S."/>
            <person name="Calhoun S."/>
            <person name="Haridas S."/>
            <person name="Kuo A."/>
            <person name="Mondo S."/>
            <person name="Pangilinan J."/>
            <person name="Riley R."/>
            <person name="LaButti K."/>
            <person name="Andreopoulos B."/>
            <person name="Lipzen A."/>
            <person name="Chen C."/>
            <person name="Yan M."/>
            <person name="Daum C."/>
            <person name="Ng V."/>
            <person name="Clum A."/>
            <person name="Steindorff A."/>
            <person name="Ohm R.A."/>
            <person name="Martin F."/>
            <person name="Silar P."/>
            <person name="Natvig D.O."/>
            <person name="Lalanne C."/>
            <person name="Gautier V."/>
            <person name="Ament-Velasquez S.L."/>
            <person name="Kruys A."/>
            <person name="Hutchinson M.I."/>
            <person name="Powell A.J."/>
            <person name="Barry K."/>
            <person name="Miller A.N."/>
            <person name="Grigoriev I.V."/>
            <person name="Debuchy R."/>
            <person name="Gladieux P."/>
            <person name="Hiltunen Thoren M."/>
            <person name="Johannesson H."/>
        </authorList>
    </citation>
    <scope>NUCLEOTIDE SEQUENCE</scope>
    <source>
        <strain evidence="3">PSN309</strain>
    </source>
</reference>
<evidence type="ECO:0000313" key="4">
    <source>
        <dbReference type="Proteomes" id="UP001302126"/>
    </source>
</evidence>
<gene>
    <name evidence="3" type="ORF">QBC35DRAFT_515531</name>
</gene>
<feature type="domain" description="Fibronectin type-III" evidence="2">
    <location>
        <begin position="346"/>
        <end position="439"/>
    </location>
</feature>
<dbReference type="EMBL" id="MU864404">
    <property type="protein sequence ID" value="KAK4187349.1"/>
    <property type="molecule type" value="Genomic_DNA"/>
</dbReference>